<dbReference type="AlphaFoldDB" id="A0A1R2BSR3"/>
<accession>A0A1R2BSR3</accession>
<dbReference type="OrthoDB" id="316143at2759"/>
<evidence type="ECO:0000313" key="2">
    <source>
        <dbReference type="Proteomes" id="UP000187209"/>
    </source>
</evidence>
<gene>
    <name evidence="1" type="ORF">SteCoe_20053</name>
</gene>
<sequence length="146" mass="17649">MFKYNKTFVGVEQEPILSHVSERFRESIVPVEDEIRYLGNAWNYCGYYHKELKNCVEGEVITGNEYIYKECKEKLEDLHNCYSWREPSKMKFDNAFIKETEECLLARDMFLKCYFRQAEPWNVCHDLHTDIYRCKFRKNPSAFNIN</sequence>
<reference evidence="1 2" key="1">
    <citation type="submission" date="2016-11" db="EMBL/GenBank/DDBJ databases">
        <title>The macronuclear genome of Stentor coeruleus: a giant cell with tiny introns.</title>
        <authorList>
            <person name="Slabodnick M."/>
            <person name="Ruby J.G."/>
            <person name="Reiff S.B."/>
            <person name="Swart E.C."/>
            <person name="Gosai S."/>
            <person name="Prabakaran S."/>
            <person name="Witkowska E."/>
            <person name="Larue G.E."/>
            <person name="Fisher S."/>
            <person name="Freeman R.M."/>
            <person name="Gunawardena J."/>
            <person name="Chu W."/>
            <person name="Stover N.A."/>
            <person name="Gregory B.D."/>
            <person name="Nowacki M."/>
            <person name="Derisi J."/>
            <person name="Roy S.W."/>
            <person name="Marshall W.F."/>
            <person name="Sood P."/>
        </authorList>
    </citation>
    <scope>NUCLEOTIDE SEQUENCE [LARGE SCALE GENOMIC DNA]</scope>
    <source>
        <strain evidence="1">WM001</strain>
    </source>
</reference>
<protein>
    <submittedName>
        <fullName evidence="1">Uncharacterized protein</fullName>
    </submittedName>
</protein>
<proteinExistence type="predicted"/>
<dbReference type="EMBL" id="MPUH01000451">
    <property type="protein sequence ID" value="OMJ79853.1"/>
    <property type="molecule type" value="Genomic_DNA"/>
</dbReference>
<dbReference type="Proteomes" id="UP000187209">
    <property type="component" value="Unassembled WGS sequence"/>
</dbReference>
<evidence type="ECO:0000313" key="1">
    <source>
        <dbReference type="EMBL" id="OMJ79853.1"/>
    </source>
</evidence>
<organism evidence="1 2">
    <name type="scientific">Stentor coeruleus</name>
    <dbReference type="NCBI Taxonomy" id="5963"/>
    <lineage>
        <taxon>Eukaryota</taxon>
        <taxon>Sar</taxon>
        <taxon>Alveolata</taxon>
        <taxon>Ciliophora</taxon>
        <taxon>Postciliodesmatophora</taxon>
        <taxon>Heterotrichea</taxon>
        <taxon>Heterotrichida</taxon>
        <taxon>Stentoridae</taxon>
        <taxon>Stentor</taxon>
    </lineage>
</organism>
<comment type="caution">
    <text evidence="1">The sequence shown here is derived from an EMBL/GenBank/DDBJ whole genome shotgun (WGS) entry which is preliminary data.</text>
</comment>
<name>A0A1R2BSR3_9CILI</name>
<keyword evidence="2" id="KW-1185">Reference proteome</keyword>